<feature type="transmembrane region" description="Helical" evidence="1">
    <location>
        <begin position="396"/>
        <end position="413"/>
    </location>
</feature>
<sequence length="442" mass="49856">MTKRRIARHLGFLTIFLVGVILRVIVFVGFRWQLWFNDSWSYVESAVRHQPHVARPNGYAFLLQAFRPFHAYWPVILLQHLLALAAAVIIYALLLRRGSRRWTACLAAAPLLLDAYELQLEHMVLSDTLFLFFVLAAAGVLLWPGVRGPYACAGVGALLAAAALTRSIGLALVPIVLLWMVRRTGWRSFAALLTACVLPLTAYAFWFSSVHGRFALTNSDGPFLYARSMAFADCSRFTVPAEELPLCDLRPRSERPSSQFYVWGADSPLARVPGDRFSPRKNELAGDFARRAIAAQPLDFLKAAASDVLKVFRWDRTVYPDDYTYSQYRFGTATKPVQPWAEPSLRAYTGGSLEPTTIVRPWATIMEWYQRYFFVRGTMLLALLLVPLVRLRWDALLPWAFAWAFLVVPAVTVEFDYRYVVPAVPLAALAAALCFTPREPAE</sequence>
<proteinExistence type="predicted"/>
<evidence type="ECO:0000313" key="2">
    <source>
        <dbReference type="EMBL" id="GAA3200945.1"/>
    </source>
</evidence>
<organism evidence="2 3">
    <name type="scientific">Actinocorallia longicatena</name>
    <dbReference type="NCBI Taxonomy" id="111803"/>
    <lineage>
        <taxon>Bacteria</taxon>
        <taxon>Bacillati</taxon>
        <taxon>Actinomycetota</taxon>
        <taxon>Actinomycetes</taxon>
        <taxon>Streptosporangiales</taxon>
        <taxon>Thermomonosporaceae</taxon>
        <taxon>Actinocorallia</taxon>
    </lineage>
</organism>
<feature type="transmembrane region" description="Helical" evidence="1">
    <location>
        <begin position="158"/>
        <end position="181"/>
    </location>
</feature>
<feature type="transmembrane region" description="Helical" evidence="1">
    <location>
        <begin position="369"/>
        <end position="389"/>
    </location>
</feature>
<evidence type="ECO:0008006" key="4">
    <source>
        <dbReference type="Google" id="ProtNLM"/>
    </source>
</evidence>
<accession>A0ABP6Q354</accession>
<feature type="transmembrane region" description="Helical" evidence="1">
    <location>
        <begin position="188"/>
        <end position="206"/>
    </location>
</feature>
<protein>
    <recommendedName>
        <fullName evidence="4">Dolichyl-phosphate-mannose-protein mannosyltransferase</fullName>
    </recommendedName>
</protein>
<evidence type="ECO:0000313" key="3">
    <source>
        <dbReference type="Proteomes" id="UP001501237"/>
    </source>
</evidence>
<feature type="transmembrane region" description="Helical" evidence="1">
    <location>
        <begin position="12"/>
        <end position="32"/>
    </location>
</feature>
<keyword evidence="1" id="KW-0812">Transmembrane</keyword>
<evidence type="ECO:0000256" key="1">
    <source>
        <dbReference type="SAM" id="Phobius"/>
    </source>
</evidence>
<feature type="transmembrane region" description="Helical" evidence="1">
    <location>
        <begin position="128"/>
        <end position="146"/>
    </location>
</feature>
<comment type="caution">
    <text evidence="2">The sequence shown here is derived from an EMBL/GenBank/DDBJ whole genome shotgun (WGS) entry which is preliminary data.</text>
</comment>
<gene>
    <name evidence="2" type="ORF">GCM10010468_13930</name>
</gene>
<name>A0ABP6Q354_9ACTN</name>
<keyword evidence="1" id="KW-1133">Transmembrane helix</keyword>
<reference evidence="3" key="1">
    <citation type="journal article" date="2019" name="Int. J. Syst. Evol. Microbiol.">
        <title>The Global Catalogue of Microorganisms (GCM) 10K type strain sequencing project: providing services to taxonomists for standard genome sequencing and annotation.</title>
        <authorList>
            <consortium name="The Broad Institute Genomics Platform"/>
            <consortium name="The Broad Institute Genome Sequencing Center for Infectious Disease"/>
            <person name="Wu L."/>
            <person name="Ma J."/>
        </authorList>
    </citation>
    <scope>NUCLEOTIDE SEQUENCE [LARGE SCALE GENOMIC DNA]</scope>
    <source>
        <strain evidence="3">JCM 9377</strain>
    </source>
</reference>
<feature type="transmembrane region" description="Helical" evidence="1">
    <location>
        <begin position="71"/>
        <end position="94"/>
    </location>
</feature>
<dbReference type="EMBL" id="BAAAUV010000003">
    <property type="protein sequence ID" value="GAA3200945.1"/>
    <property type="molecule type" value="Genomic_DNA"/>
</dbReference>
<dbReference type="Proteomes" id="UP001501237">
    <property type="component" value="Unassembled WGS sequence"/>
</dbReference>
<keyword evidence="3" id="KW-1185">Reference proteome</keyword>
<keyword evidence="1" id="KW-0472">Membrane</keyword>